<organism evidence="17">
    <name type="scientific">Harpegnathos saltator</name>
    <name type="common">Jerdon's jumping ant</name>
    <dbReference type="NCBI Taxonomy" id="610380"/>
    <lineage>
        <taxon>Eukaryota</taxon>
        <taxon>Metazoa</taxon>
        <taxon>Ecdysozoa</taxon>
        <taxon>Arthropoda</taxon>
        <taxon>Hexapoda</taxon>
        <taxon>Insecta</taxon>
        <taxon>Pterygota</taxon>
        <taxon>Neoptera</taxon>
        <taxon>Endopterygota</taxon>
        <taxon>Hymenoptera</taxon>
        <taxon>Apocrita</taxon>
        <taxon>Aculeata</taxon>
        <taxon>Formicoidea</taxon>
        <taxon>Formicidae</taxon>
        <taxon>Ponerinae</taxon>
        <taxon>Ponerini</taxon>
        <taxon>Harpegnathos</taxon>
    </lineage>
</organism>
<dbReference type="MEROPS" id="M17.001"/>
<gene>
    <name evidence="16" type="ORF">EAI_10408</name>
</gene>
<evidence type="ECO:0000256" key="11">
    <source>
        <dbReference type="ARBA" id="ARBA00031564"/>
    </source>
</evidence>
<keyword evidence="4" id="KW-0645">Protease</keyword>
<protein>
    <recommendedName>
        <fullName evidence="2">Cytosol aminopeptidase</fullName>
        <ecNumber evidence="7">3.4.13.23</ecNumber>
    </recommendedName>
    <alternativeName>
        <fullName evidence="10">Cysteinylglycine-S-conjugate dipeptidase</fullName>
    </alternativeName>
    <alternativeName>
        <fullName evidence="11">Leucine aminopeptidase 3</fullName>
    </alternativeName>
    <alternativeName>
        <fullName evidence="9">Proline aminopeptidase</fullName>
    </alternativeName>
    <alternativeName>
        <fullName evidence="8">Prolyl aminopeptidase</fullName>
    </alternativeName>
</protein>
<evidence type="ECO:0000256" key="5">
    <source>
        <dbReference type="ARBA" id="ARBA00022801"/>
    </source>
</evidence>
<dbReference type="GO" id="GO:0070006">
    <property type="term" value="F:metalloaminopeptidase activity"/>
    <property type="evidence" value="ECO:0007669"/>
    <property type="project" value="InterPro"/>
</dbReference>
<dbReference type="Gene3D" id="3.40.220.10">
    <property type="entry name" value="Leucine Aminopeptidase, subunit E, domain 1"/>
    <property type="match status" value="1"/>
</dbReference>
<keyword evidence="5" id="KW-0378">Hydrolase</keyword>
<dbReference type="InParanoid" id="E2B9F3"/>
<evidence type="ECO:0000313" key="17">
    <source>
        <dbReference type="Proteomes" id="UP000008237"/>
    </source>
</evidence>
<dbReference type="GO" id="GO:0030145">
    <property type="term" value="F:manganese ion binding"/>
    <property type="evidence" value="ECO:0007669"/>
    <property type="project" value="InterPro"/>
</dbReference>
<dbReference type="AlphaFoldDB" id="E2B9F3"/>
<evidence type="ECO:0000256" key="8">
    <source>
        <dbReference type="ARBA" id="ARBA00029605"/>
    </source>
</evidence>
<evidence type="ECO:0000256" key="10">
    <source>
        <dbReference type="ARBA" id="ARBA00030997"/>
    </source>
</evidence>
<dbReference type="STRING" id="610380.E2B9F3"/>
<evidence type="ECO:0000256" key="2">
    <source>
        <dbReference type="ARBA" id="ARBA00014190"/>
    </source>
</evidence>
<evidence type="ECO:0000256" key="13">
    <source>
        <dbReference type="ARBA" id="ARBA00047881"/>
    </source>
</evidence>
<comment type="function">
    <text evidence="12">Cytosolic metallopeptidase that catalyzes the removal of unsubstituted N-terminal hydrophobic amino acids from various peptides. The presence of Zn(2+) ions is essential for the peptidase activity, and the association with other cofactors can modulate the substrate spectificity of the enzyme. For instance, in the presence of Mn(2+), it displays a specific Cys-Gly hydrolyzing activity of Cys-Gly-S-conjugates. Involved in the metabolism of glutathione and in the degradation of glutathione S-conjugates, which may play a role in the control of the cell redox status.</text>
</comment>
<accession>E2B9F3</accession>
<dbReference type="CDD" id="cd00433">
    <property type="entry name" value="Peptidase_M17"/>
    <property type="match status" value="1"/>
</dbReference>
<dbReference type="EC" id="3.4.13.23" evidence="7"/>
<dbReference type="SUPFAM" id="SSF53187">
    <property type="entry name" value="Zn-dependent exopeptidases"/>
    <property type="match status" value="1"/>
</dbReference>
<proteinExistence type="inferred from homology"/>
<dbReference type="InterPro" id="IPR011356">
    <property type="entry name" value="Leucine_aapep/pepB"/>
</dbReference>
<dbReference type="PANTHER" id="PTHR11963">
    <property type="entry name" value="LEUCINE AMINOPEPTIDASE-RELATED"/>
    <property type="match status" value="1"/>
</dbReference>
<comment type="similarity">
    <text evidence="1">Belongs to the peptidase M17 family.</text>
</comment>
<dbReference type="OMA" id="WPMPLPE"/>
<reference evidence="16 17" key="1">
    <citation type="journal article" date="2010" name="Science">
        <title>Genomic comparison of the ants Camponotus floridanus and Harpegnathos saltator.</title>
        <authorList>
            <person name="Bonasio R."/>
            <person name="Zhang G."/>
            <person name="Ye C."/>
            <person name="Mutti N.S."/>
            <person name="Fang X."/>
            <person name="Qin N."/>
            <person name="Donahue G."/>
            <person name="Yang P."/>
            <person name="Li Q."/>
            <person name="Li C."/>
            <person name="Zhang P."/>
            <person name="Huang Z."/>
            <person name="Berger S.L."/>
            <person name="Reinberg D."/>
            <person name="Wang J."/>
            <person name="Liebig J."/>
        </authorList>
    </citation>
    <scope>NUCLEOTIDE SEQUENCE [LARGE SCALE GENOMIC DNA]</scope>
    <source>
        <strain evidence="16 17">R22 G/1</strain>
    </source>
</reference>
<dbReference type="GO" id="GO:0005737">
    <property type="term" value="C:cytoplasm"/>
    <property type="evidence" value="ECO:0007669"/>
    <property type="project" value="InterPro"/>
</dbReference>
<evidence type="ECO:0000256" key="9">
    <source>
        <dbReference type="ARBA" id="ARBA00030930"/>
    </source>
</evidence>
<dbReference type="SUPFAM" id="SSF52949">
    <property type="entry name" value="Macro domain-like"/>
    <property type="match status" value="1"/>
</dbReference>
<dbReference type="InterPro" id="IPR043472">
    <property type="entry name" value="Macro_dom-like"/>
</dbReference>
<evidence type="ECO:0000313" key="16">
    <source>
        <dbReference type="EMBL" id="EFN87677.1"/>
    </source>
</evidence>
<dbReference type="Pfam" id="PF00883">
    <property type="entry name" value="Peptidase_M17"/>
    <property type="match status" value="1"/>
</dbReference>
<name>E2B9F3_HARSA</name>
<dbReference type="OrthoDB" id="412814at2759"/>
<comment type="catalytic activity">
    <reaction evidence="13">
        <text>S-benzyl-L-cysteinylglycine + H2O = S-benzyl-L-cysteine + glycine</text>
        <dbReference type="Rhea" id="RHEA:62568"/>
        <dbReference type="ChEBI" id="CHEBI:15377"/>
        <dbReference type="ChEBI" id="CHEBI:57305"/>
        <dbReference type="ChEBI" id="CHEBI:145802"/>
        <dbReference type="ChEBI" id="CHEBI:145803"/>
    </reaction>
    <physiologicalReaction direction="left-to-right" evidence="13">
        <dbReference type="Rhea" id="RHEA:62569"/>
    </physiologicalReaction>
</comment>
<keyword evidence="3 16" id="KW-0031">Aminopeptidase</keyword>
<evidence type="ECO:0000256" key="12">
    <source>
        <dbReference type="ARBA" id="ARBA00045966"/>
    </source>
</evidence>
<feature type="domain" description="Cytosol aminopeptidase" evidence="15">
    <location>
        <begin position="298"/>
        <end position="305"/>
    </location>
</feature>
<sequence length="454" mass="49215">MYKRQMQKAGPKIPKGRARVFWGLDETNYSGVAVVGLGKQGLGINELEEIHEGKENVRSAAAAGCRALDDVDIKDIKLETLGDAEAAAEGAGLCTWLYQGCKNEEKKKKLPKISLYGEEGEIEWRVGIIKAQAQNWARQLADTPANLMTPTIFSQQVLEVLTHLGVDVQMHDKKWAEQKKMGSFLSVARGSCESPKFLEISYKGAENPNEAPVTFVGKGVTFDAGGISLKPPSEMDEMRADMSGAACVVATIRAAAELKLKKNIIGLIPLTENLPSGHATKPGDLVQAMNGKTIIVDNTDAEGRLILADALCYAQEFNPRFILDIATLTGAIRVTLSNAATGVFTNDSNLYETLRNAGTITGDRVWKLPLWQHFTDEVTKKVKGADLNNVAKSKGGGSCTAAAFLREFVGKDIPWMHLDIASVMGPAYDELPYISAGMTGRPTRTLIQFLQALC</sequence>
<comment type="catalytic activity">
    <reaction evidence="14">
        <text>L-cysteinylglycine + H2O = L-cysteine + glycine</text>
        <dbReference type="Rhea" id="RHEA:28783"/>
        <dbReference type="ChEBI" id="CHEBI:15377"/>
        <dbReference type="ChEBI" id="CHEBI:35235"/>
        <dbReference type="ChEBI" id="CHEBI:57305"/>
        <dbReference type="ChEBI" id="CHEBI:61694"/>
    </reaction>
    <physiologicalReaction direction="left-to-right" evidence="14">
        <dbReference type="Rhea" id="RHEA:28784"/>
    </physiologicalReaction>
</comment>
<comment type="catalytic activity">
    <reaction evidence="6">
        <text>an S-substituted L-cysteinylglycine + H2O = an S-substituted L-cysteine + glycine</text>
        <dbReference type="Rhea" id="RHEA:60444"/>
        <dbReference type="ChEBI" id="CHEBI:15377"/>
        <dbReference type="ChEBI" id="CHEBI:57305"/>
        <dbReference type="ChEBI" id="CHEBI:58717"/>
        <dbReference type="ChEBI" id="CHEBI:143103"/>
        <dbReference type="EC" id="3.4.13.23"/>
    </reaction>
    <physiologicalReaction direction="left-to-right" evidence="6">
        <dbReference type="Rhea" id="RHEA:60445"/>
    </physiologicalReaction>
</comment>
<dbReference type="InterPro" id="IPR000819">
    <property type="entry name" value="Peptidase_M17_C"/>
</dbReference>
<dbReference type="PANTHER" id="PTHR11963:SF23">
    <property type="entry name" value="CYTOSOL AMINOPEPTIDASE"/>
    <property type="match status" value="1"/>
</dbReference>
<evidence type="ECO:0000256" key="1">
    <source>
        <dbReference type="ARBA" id="ARBA00009528"/>
    </source>
</evidence>
<dbReference type="Proteomes" id="UP000008237">
    <property type="component" value="Unassembled WGS sequence"/>
</dbReference>
<dbReference type="FunCoup" id="E2B9F3">
    <property type="interactions" value="739"/>
</dbReference>
<evidence type="ECO:0000256" key="4">
    <source>
        <dbReference type="ARBA" id="ARBA00022670"/>
    </source>
</evidence>
<dbReference type="GO" id="GO:0006508">
    <property type="term" value="P:proteolysis"/>
    <property type="evidence" value="ECO:0007669"/>
    <property type="project" value="UniProtKB-KW"/>
</dbReference>
<dbReference type="PROSITE" id="PS00631">
    <property type="entry name" value="CYTOSOL_AP"/>
    <property type="match status" value="1"/>
</dbReference>
<dbReference type="EMBL" id="GL446502">
    <property type="protein sequence ID" value="EFN87677.1"/>
    <property type="molecule type" value="Genomic_DNA"/>
</dbReference>
<dbReference type="InterPro" id="IPR008283">
    <property type="entry name" value="Peptidase_M17_N"/>
</dbReference>
<evidence type="ECO:0000256" key="14">
    <source>
        <dbReference type="ARBA" id="ARBA00049107"/>
    </source>
</evidence>
<dbReference type="Pfam" id="PF02789">
    <property type="entry name" value="Peptidase_M17_N"/>
    <property type="match status" value="1"/>
</dbReference>
<evidence type="ECO:0000256" key="3">
    <source>
        <dbReference type="ARBA" id="ARBA00022438"/>
    </source>
</evidence>
<evidence type="ECO:0000259" key="15">
    <source>
        <dbReference type="PROSITE" id="PS00631"/>
    </source>
</evidence>
<dbReference type="Gene3D" id="3.40.630.10">
    <property type="entry name" value="Zn peptidases"/>
    <property type="match status" value="1"/>
</dbReference>
<dbReference type="PRINTS" id="PR00481">
    <property type="entry name" value="LAMNOPPTDASE"/>
</dbReference>
<evidence type="ECO:0000256" key="7">
    <source>
        <dbReference type="ARBA" id="ARBA00023625"/>
    </source>
</evidence>
<evidence type="ECO:0000256" key="6">
    <source>
        <dbReference type="ARBA" id="ARBA00023511"/>
    </source>
</evidence>
<keyword evidence="17" id="KW-1185">Reference proteome</keyword>